<comment type="caution">
    <text evidence="2">The sequence shown here is derived from an EMBL/GenBank/DDBJ whole genome shotgun (WGS) entry which is preliminary data.</text>
</comment>
<keyword evidence="1" id="KW-0812">Transmembrane</keyword>
<protein>
    <submittedName>
        <fullName evidence="2">Uncharacterized protein</fullName>
    </submittedName>
</protein>
<gene>
    <name evidence="2" type="ORF">sL5_02660</name>
</gene>
<name>A0A8J3HS49_9RICK</name>
<keyword evidence="1" id="KW-0472">Membrane</keyword>
<feature type="transmembrane region" description="Helical" evidence="1">
    <location>
        <begin position="12"/>
        <end position="31"/>
    </location>
</feature>
<proteinExistence type="predicted"/>
<accession>A0A8J3HS49</accession>
<dbReference type="AlphaFoldDB" id="A0A8J3HS49"/>
<feature type="transmembrane region" description="Helical" evidence="1">
    <location>
        <begin position="51"/>
        <end position="76"/>
    </location>
</feature>
<keyword evidence="1" id="KW-1133">Transmembrane helix</keyword>
<organism evidence="2 3">
    <name type="scientific">Candidatus Mesenet longicola</name>
    <dbReference type="NCBI Taxonomy" id="1892558"/>
    <lineage>
        <taxon>Bacteria</taxon>
        <taxon>Pseudomonadati</taxon>
        <taxon>Pseudomonadota</taxon>
        <taxon>Alphaproteobacteria</taxon>
        <taxon>Rickettsiales</taxon>
        <taxon>Anaplasmataceae</taxon>
        <taxon>Candidatus Mesenet</taxon>
    </lineage>
</organism>
<keyword evidence="3" id="KW-1185">Reference proteome</keyword>
<evidence type="ECO:0000256" key="1">
    <source>
        <dbReference type="SAM" id="Phobius"/>
    </source>
</evidence>
<dbReference type="Proteomes" id="UP000637906">
    <property type="component" value="Unassembled WGS sequence"/>
</dbReference>
<dbReference type="EMBL" id="BNGU01000006">
    <property type="protein sequence ID" value="GHM59273.1"/>
    <property type="molecule type" value="Genomic_DNA"/>
</dbReference>
<reference evidence="2 3" key="1">
    <citation type="journal article" date="2021" name="Microb. Ecol.">
        <title>Candidatus Mesenet longicola: Novel Endosymbionts of Brontispa longissima that Induce Cytoplasmic Incompatibility.</title>
        <authorList>
            <person name="Takano S."/>
            <person name="Gotoh Y."/>
            <person name="Hayashi T."/>
        </authorList>
    </citation>
    <scope>NUCLEOTIDE SEQUENCE [LARGE SCALE GENOMIC DNA]</scope>
    <source>
        <strain evidence="2">L5</strain>
    </source>
</reference>
<sequence length="226" mass="24782">MLNSIKQYPKSSAVITLSSLVALSSIITAVVNYAKPECTKSLVNLLGGEKGFALAVTLIASTFLAIAAAGIACIAVSHNKDKKYDSLSRENNQKINEIKKLKNNPINKSIAEIEKIELTLEKDDLSVTGDNLDKLIFDNNGKSQVVTENDETLTLTKEEVDGKASYTVTDYKEKEGNEIISAQEIKDKLFDGNSEEPKKITVFPKAKFSKLQNIVVKDILSRVTRS</sequence>
<evidence type="ECO:0000313" key="2">
    <source>
        <dbReference type="EMBL" id="GHM59273.1"/>
    </source>
</evidence>
<evidence type="ECO:0000313" key="3">
    <source>
        <dbReference type="Proteomes" id="UP000637906"/>
    </source>
</evidence>